<keyword evidence="3" id="KW-1185">Reference proteome</keyword>
<sequence length="272" mass="30834">MINLISIIQIFIFNILGALIAKYQCDCSLFVDEVVCLGIETCDWINDLCVQKDCSNIDEIECDLMGKCSLNPEGKCEATQFCQEYQVKDEIDCMIKKGNCAAQNKKNDAGFYQCKNYISVDCNSLAAENCTNNYEDGQTFCWLNSTKQCQSYSINSCEGLPLDICSKLNCKTSIGICSSFKCSDITSQDQCKYVKDGYWGVLTLCNWKDDSNPTCIDRIDTKDFTNQTCSKLTDARYYWKDESCVSCPKNYEDNSNSQVYLILYLICILIEL</sequence>
<name>A0CPR6_PARTE</name>
<dbReference type="InParanoid" id="A0CPR6"/>
<feature type="signal peptide" evidence="1">
    <location>
        <begin position="1"/>
        <end position="17"/>
    </location>
</feature>
<dbReference type="HOGENOM" id="CLU_077273_0_0_1"/>
<reference evidence="2 3" key="1">
    <citation type="journal article" date="2006" name="Nature">
        <title>Global trends of whole-genome duplications revealed by the ciliate Paramecium tetraurelia.</title>
        <authorList>
            <consortium name="Genoscope"/>
            <person name="Aury J.-M."/>
            <person name="Jaillon O."/>
            <person name="Duret L."/>
            <person name="Noel B."/>
            <person name="Jubin C."/>
            <person name="Porcel B.M."/>
            <person name="Segurens B."/>
            <person name="Daubin V."/>
            <person name="Anthouard V."/>
            <person name="Aiach N."/>
            <person name="Arnaiz O."/>
            <person name="Billaut A."/>
            <person name="Beisson J."/>
            <person name="Blanc I."/>
            <person name="Bouhouche K."/>
            <person name="Camara F."/>
            <person name="Duharcourt S."/>
            <person name="Guigo R."/>
            <person name="Gogendeau D."/>
            <person name="Katinka M."/>
            <person name="Keller A.-M."/>
            <person name="Kissmehl R."/>
            <person name="Klotz C."/>
            <person name="Koll F."/>
            <person name="Le Moue A."/>
            <person name="Lepere C."/>
            <person name="Malinsky S."/>
            <person name="Nowacki M."/>
            <person name="Nowak J.K."/>
            <person name="Plattner H."/>
            <person name="Poulain J."/>
            <person name="Ruiz F."/>
            <person name="Serrano V."/>
            <person name="Zagulski M."/>
            <person name="Dessen P."/>
            <person name="Betermier M."/>
            <person name="Weissenbach J."/>
            <person name="Scarpelli C."/>
            <person name="Schachter V."/>
            <person name="Sperling L."/>
            <person name="Meyer E."/>
            <person name="Cohen J."/>
            <person name="Wincker P."/>
        </authorList>
    </citation>
    <scope>NUCLEOTIDE SEQUENCE [LARGE SCALE GENOMIC DNA]</scope>
    <source>
        <strain evidence="2 3">Stock d4-2</strain>
    </source>
</reference>
<dbReference type="GeneID" id="5025965"/>
<dbReference type="KEGG" id="ptm:GSPATT00009175001"/>
<evidence type="ECO:0000256" key="1">
    <source>
        <dbReference type="SAM" id="SignalP"/>
    </source>
</evidence>
<dbReference type="EMBL" id="CT868130">
    <property type="protein sequence ID" value="CAK72783.1"/>
    <property type="molecule type" value="Genomic_DNA"/>
</dbReference>
<dbReference type="RefSeq" id="XP_001440180.1">
    <property type="nucleotide sequence ID" value="XM_001440143.1"/>
</dbReference>
<proteinExistence type="predicted"/>
<protein>
    <recommendedName>
        <fullName evidence="4">Mini antigen</fullName>
    </recommendedName>
</protein>
<feature type="chain" id="PRO_5002623283" description="Mini antigen" evidence="1">
    <location>
        <begin position="18"/>
        <end position="272"/>
    </location>
</feature>
<dbReference type="Proteomes" id="UP000000600">
    <property type="component" value="Unassembled WGS sequence"/>
</dbReference>
<evidence type="ECO:0000313" key="3">
    <source>
        <dbReference type="Proteomes" id="UP000000600"/>
    </source>
</evidence>
<dbReference type="OMA" id="CDWINDL"/>
<dbReference type="OrthoDB" id="287022at2759"/>
<gene>
    <name evidence="2" type="ORF">GSPATT00009175001</name>
</gene>
<evidence type="ECO:0008006" key="4">
    <source>
        <dbReference type="Google" id="ProtNLM"/>
    </source>
</evidence>
<evidence type="ECO:0000313" key="2">
    <source>
        <dbReference type="EMBL" id="CAK72783.1"/>
    </source>
</evidence>
<organism evidence="2 3">
    <name type="scientific">Paramecium tetraurelia</name>
    <dbReference type="NCBI Taxonomy" id="5888"/>
    <lineage>
        <taxon>Eukaryota</taxon>
        <taxon>Sar</taxon>
        <taxon>Alveolata</taxon>
        <taxon>Ciliophora</taxon>
        <taxon>Intramacronucleata</taxon>
        <taxon>Oligohymenophorea</taxon>
        <taxon>Peniculida</taxon>
        <taxon>Parameciidae</taxon>
        <taxon>Paramecium</taxon>
    </lineage>
</organism>
<accession>A0CPR6</accession>
<dbReference type="AlphaFoldDB" id="A0CPR6"/>
<keyword evidence="1" id="KW-0732">Signal</keyword>